<feature type="region of interest" description="Disordered" evidence="1">
    <location>
        <begin position="1"/>
        <end position="57"/>
    </location>
</feature>
<dbReference type="Proteomes" id="UP001500902">
    <property type="component" value="Unassembled WGS sequence"/>
</dbReference>
<accession>A0ABP7C0S9</accession>
<protein>
    <submittedName>
        <fullName evidence="2">Uncharacterized protein</fullName>
    </submittedName>
</protein>
<comment type="caution">
    <text evidence="2">The sequence shown here is derived from an EMBL/GenBank/DDBJ whole genome shotgun (WGS) entry which is preliminary data.</text>
</comment>
<proteinExistence type="predicted"/>
<gene>
    <name evidence="2" type="ORF">GCM10022224_045240</name>
</gene>
<evidence type="ECO:0000313" key="3">
    <source>
        <dbReference type="Proteomes" id="UP001500902"/>
    </source>
</evidence>
<sequence length="77" mass="8494">MVAARRRDIHVTVEHRHLHPLATQPSTQGEAPDPTTDNDYTHTAQAPHPPAVTSSVTTMPVVVDIEWPLPGRNLSDR</sequence>
<dbReference type="EMBL" id="BAAAZP010000087">
    <property type="protein sequence ID" value="GAA3675960.1"/>
    <property type="molecule type" value="Genomic_DNA"/>
</dbReference>
<keyword evidence="3" id="KW-1185">Reference proteome</keyword>
<evidence type="ECO:0000313" key="2">
    <source>
        <dbReference type="EMBL" id="GAA3675960.1"/>
    </source>
</evidence>
<reference evidence="3" key="1">
    <citation type="journal article" date="2019" name="Int. J. Syst. Evol. Microbiol.">
        <title>The Global Catalogue of Microorganisms (GCM) 10K type strain sequencing project: providing services to taxonomists for standard genome sequencing and annotation.</title>
        <authorList>
            <consortium name="The Broad Institute Genomics Platform"/>
            <consortium name="The Broad Institute Genome Sequencing Center for Infectious Disease"/>
            <person name="Wu L."/>
            <person name="Ma J."/>
        </authorList>
    </citation>
    <scope>NUCLEOTIDE SEQUENCE [LARGE SCALE GENOMIC DNA]</scope>
    <source>
        <strain evidence="3">JCM 16904</strain>
    </source>
</reference>
<organism evidence="2 3">
    <name type="scientific">Nonomuraea antimicrobica</name>
    <dbReference type="NCBI Taxonomy" id="561173"/>
    <lineage>
        <taxon>Bacteria</taxon>
        <taxon>Bacillati</taxon>
        <taxon>Actinomycetota</taxon>
        <taxon>Actinomycetes</taxon>
        <taxon>Streptosporangiales</taxon>
        <taxon>Streptosporangiaceae</taxon>
        <taxon>Nonomuraea</taxon>
    </lineage>
</organism>
<name>A0ABP7C0S9_9ACTN</name>
<feature type="compositionally biased region" description="Polar residues" evidence="1">
    <location>
        <begin position="23"/>
        <end position="44"/>
    </location>
</feature>
<feature type="compositionally biased region" description="Basic and acidic residues" evidence="1">
    <location>
        <begin position="1"/>
        <end position="15"/>
    </location>
</feature>
<evidence type="ECO:0000256" key="1">
    <source>
        <dbReference type="SAM" id="MobiDB-lite"/>
    </source>
</evidence>